<accession>A0ACC2EBJ4</accession>
<comment type="caution">
    <text evidence="1">The sequence shown here is derived from an EMBL/GenBank/DDBJ whole genome shotgun (WGS) entry which is preliminary data.</text>
</comment>
<dbReference type="EMBL" id="CM055094">
    <property type="protein sequence ID" value="KAJ7563999.1"/>
    <property type="molecule type" value="Genomic_DNA"/>
</dbReference>
<protein>
    <submittedName>
        <fullName evidence="1">Uncharacterized protein</fullName>
    </submittedName>
</protein>
<evidence type="ECO:0000313" key="2">
    <source>
        <dbReference type="Proteomes" id="UP001162992"/>
    </source>
</evidence>
<keyword evidence="2" id="KW-1185">Reference proteome</keyword>
<proteinExistence type="predicted"/>
<evidence type="ECO:0000313" key="1">
    <source>
        <dbReference type="EMBL" id="KAJ7563999.1"/>
    </source>
</evidence>
<dbReference type="Proteomes" id="UP001162992">
    <property type="component" value="Chromosome 3"/>
</dbReference>
<organism evidence="1 2">
    <name type="scientific">Diphasiastrum complanatum</name>
    <name type="common">Issler's clubmoss</name>
    <name type="synonym">Lycopodium complanatum</name>
    <dbReference type="NCBI Taxonomy" id="34168"/>
    <lineage>
        <taxon>Eukaryota</taxon>
        <taxon>Viridiplantae</taxon>
        <taxon>Streptophyta</taxon>
        <taxon>Embryophyta</taxon>
        <taxon>Tracheophyta</taxon>
        <taxon>Lycopodiopsida</taxon>
        <taxon>Lycopodiales</taxon>
        <taxon>Lycopodiaceae</taxon>
        <taxon>Lycopodioideae</taxon>
        <taxon>Diphasiastrum</taxon>
    </lineage>
</organism>
<name>A0ACC2EBJ4_DIPCM</name>
<gene>
    <name evidence="1" type="ORF">O6H91_03G133500</name>
</gene>
<sequence length="462" mass="51930">MDLEDSEEQATSDAKDVKRKKKTPQQIETLERVYAEDEHPSEALRMQLSAQLGLTNRQIQMWFCNRRLKKRKGQKDEFCSISHDEQEDKKLMLPKDPPDFNEYPAAVLASEIEDFTLFGKNGLKTLVQQKGGYLLEGKVRKPTKQDVLQELPIKRLQDGIQEVDPQTAAAFATFTTGESWHGEPYHEDGPVLGFEFDSLPAGAFDMQIEPVRHGSLVVLPHGTDGMKRMIPDTKPTNCEKRPKSVLSDFAQKPKKVSNRKCNQEIKSSQCLYDDQKSDHHGDKSHSRVAQASRENLCSPSKLLSPCQEARILHSGNGLEGGLLTSELRFLPSNNSTINSNKSKISFVEQYKKSGCANSIHSCTETGGRNSQNSEEHDNSSDYSYDGSNEKTHVEASEEKKISDESFSVEENVNNEEDNEQYKDYCYNGGGSAEREESTLCPQTSKWESAEIQSSCLHKNAHT</sequence>
<reference evidence="2" key="1">
    <citation type="journal article" date="2024" name="Proc. Natl. Acad. Sci. U.S.A.">
        <title>Extraordinary preservation of gene collinearity over three hundred million years revealed in homosporous lycophytes.</title>
        <authorList>
            <person name="Li C."/>
            <person name="Wickell D."/>
            <person name="Kuo L.Y."/>
            <person name="Chen X."/>
            <person name="Nie B."/>
            <person name="Liao X."/>
            <person name="Peng D."/>
            <person name="Ji J."/>
            <person name="Jenkins J."/>
            <person name="Williams M."/>
            <person name="Shu S."/>
            <person name="Plott C."/>
            <person name="Barry K."/>
            <person name="Rajasekar S."/>
            <person name="Grimwood J."/>
            <person name="Han X."/>
            <person name="Sun S."/>
            <person name="Hou Z."/>
            <person name="He W."/>
            <person name="Dai G."/>
            <person name="Sun C."/>
            <person name="Schmutz J."/>
            <person name="Leebens-Mack J.H."/>
            <person name="Li F.W."/>
            <person name="Wang L."/>
        </authorList>
    </citation>
    <scope>NUCLEOTIDE SEQUENCE [LARGE SCALE GENOMIC DNA]</scope>
    <source>
        <strain evidence="2">cv. PW_Plant_1</strain>
    </source>
</reference>